<dbReference type="PANTHER" id="PTHR42957:SF1">
    <property type="entry name" value="HELICASE MJ1565-RELATED"/>
    <property type="match status" value="1"/>
</dbReference>
<feature type="compositionally biased region" description="Basic and acidic residues" evidence="7">
    <location>
        <begin position="1"/>
        <end position="10"/>
    </location>
</feature>
<proteinExistence type="predicted"/>
<evidence type="ECO:0000256" key="5">
    <source>
        <dbReference type="ARBA" id="ARBA00023125"/>
    </source>
</evidence>
<dbReference type="GO" id="GO:0016787">
    <property type="term" value="F:hydrolase activity"/>
    <property type="evidence" value="ECO:0007669"/>
    <property type="project" value="UniProtKB-KW"/>
</dbReference>
<keyword evidence="2" id="KW-0378">Hydrolase</keyword>
<evidence type="ECO:0000256" key="4">
    <source>
        <dbReference type="ARBA" id="ARBA00022840"/>
    </source>
</evidence>
<feature type="domain" description="Helicase HerA central" evidence="8">
    <location>
        <begin position="178"/>
        <end position="456"/>
    </location>
</feature>
<evidence type="ECO:0000313" key="11">
    <source>
        <dbReference type="Proteomes" id="UP000245765"/>
    </source>
</evidence>
<dbReference type="InterPro" id="IPR027417">
    <property type="entry name" value="P-loop_NTPase"/>
</dbReference>
<evidence type="ECO:0000259" key="8">
    <source>
        <dbReference type="Pfam" id="PF01935"/>
    </source>
</evidence>
<keyword evidence="5" id="KW-0238">DNA-binding</keyword>
<evidence type="ECO:0000256" key="3">
    <source>
        <dbReference type="ARBA" id="ARBA00022806"/>
    </source>
</evidence>
<name>A0A317F5H3_9PROT</name>
<feature type="region of interest" description="Disordered" evidence="7">
    <location>
        <begin position="1"/>
        <end position="22"/>
    </location>
</feature>
<keyword evidence="3" id="KW-0347">Helicase</keyword>
<evidence type="ECO:0000259" key="9">
    <source>
        <dbReference type="Pfam" id="PF05872"/>
    </source>
</evidence>
<dbReference type="PANTHER" id="PTHR42957">
    <property type="entry name" value="HELICASE MJ1565-RELATED"/>
    <property type="match status" value="1"/>
</dbReference>
<dbReference type="Pfam" id="PF01935">
    <property type="entry name" value="DUF87"/>
    <property type="match status" value="1"/>
</dbReference>
<evidence type="ECO:0000313" key="10">
    <source>
        <dbReference type="EMBL" id="PWS34391.1"/>
    </source>
</evidence>
<dbReference type="GO" id="GO:0005524">
    <property type="term" value="F:ATP binding"/>
    <property type="evidence" value="ECO:0007669"/>
    <property type="project" value="UniProtKB-KW"/>
</dbReference>
<dbReference type="SUPFAM" id="SSF52540">
    <property type="entry name" value="P-loop containing nucleoside triphosphate hydrolases"/>
    <property type="match status" value="1"/>
</dbReference>
<keyword evidence="6" id="KW-0413">Isomerase</keyword>
<dbReference type="InterPro" id="IPR008571">
    <property type="entry name" value="HerA-like"/>
</dbReference>
<keyword evidence="1" id="KW-0547">Nucleotide-binding</keyword>
<dbReference type="Gene3D" id="3.40.50.300">
    <property type="entry name" value="P-loop containing nucleotide triphosphate hydrolases"/>
    <property type="match status" value="2"/>
</dbReference>
<dbReference type="EMBL" id="QGNA01000007">
    <property type="protein sequence ID" value="PWS34391.1"/>
    <property type="molecule type" value="Genomic_DNA"/>
</dbReference>
<dbReference type="InterPro" id="IPR033186">
    <property type="entry name" value="HerA_C"/>
</dbReference>
<reference evidence="11" key="1">
    <citation type="submission" date="2018-05" db="EMBL/GenBank/DDBJ databases">
        <authorList>
            <person name="Du Z."/>
            <person name="Wang X."/>
        </authorList>
    </citation>
    <scope>NUCLEOTIDE SEQUENCE [LARGE SCALE GENOMIC DNA]</scope>
    <source>
        <strain evidence="11">CQN31</strain>
    </source>
</reference>
<dbReference type="Pfam" id="PF05872">
    <property type="entry name" value="HerA_C"/>
    <property type="match status" value="1"/>
</dbReference>
<organism evidence="10 11">
    <name type="scientific">Falsiroseomonas bella</name>
    <dbReference type="NCBI Taxonomy" id="2184016"/>
    <lineage>
        <taxon>Bacteria</taxon>
        <taxon>Pseudomonadati</taxon>
        <taxon>Pseudomonadota</taxon>
        <taxon>Alphaproteobacteria</taxon>
        <taxon>Acetobacterales</taxon>
        <taxon>Roseomonadaceae</taxon>
        <taxon>Falsiroseomonas</taxon>
    </lineage>
</organism>
<feature type="domain" description="Helicase HerA-like C-terminal" evidence="9">
    <location>
        <begin position="484"/>
        <end position="552"/>
    </location>
</feature>
<dbReference type="GO" id="GO:0003677">
    <property type="term" value="F:DNA binding"/>
    <property type="evidence" value="ECO:0007669"/>
    <property type="project" value="UniProtKB-KW"/>
</dbReference>
<protein>
    <submittedName>
        <fullName evidence="10">DUF853 domain-containing protein</fullName>
    </submittedName>
</protein>
<accession>A0A317F5H3</accession>
<keyword evidence="4" id="KW-0067">ATP-binding</keyword>
<dbReference type="InterPro" id="IPR002789">
    <property type="entry name" value="HerA_central"/>
</dbReference>
<dbReference type="Proteomes" id="UP000245765">
    <property type="component" value="Unassembled WGS sequence"/>
</dbReference>
<evidence type="ECO:0000256" key="7">
    <source>
        <dbReference type="SAM" id="MobiDB-lite"/>
    </source>
</evidence>
<evidence type="ECO:0000256" key="2">
    <source>
        <dbReference type="ARBA" id="ARBA00022801"/>
    </source>
</evidence>
<evidence type="ECO:0000256" key="1">
    <source>
        <dbReference type="ARBA" id="ARBA00022741"/>
    </source>
</evidence>
<gene>
    <name evidence="10" type="ORF">DFH01_25585</name>
</gene>
<keyword evidence="11" id="KW-1185">Reference proteome</keyword>
<comment type="caution">
    <text evidence="10">The sequence shown here is derived from an EMBL/GenBank/DDBJ whole genome shotgun (WGS) entry which is preliminary data.</text>
</comment>
<dbReference type="GO" id="GO:0004386">
    <property type="term" value="F:helicase activity"/>
    <property type="evidence" value="ECO:0007669"/>
    <property type="project" value="UniProtKB-KW"/>
</dbReference>
<evidence type="ECO:0000256" key="6">
    <source>
        <dbReference type="ARBA" id="ARBA00023235"/>
    </source>
</evidence>
<sequence length="609" mass="67732">MAADQLERTGNDNGGAYQEPEAYRGSCARTMFDRPGSEDGTVTVLVPEHQIGNVSREAYVRIPSIHPRSNEIEAEYLGVVASGPFAEPDALGATAPTLVVAAAHGAVLTPKYHSIAQVEVFGERVDGLVIPPVRRPCPNSPVFLLDGDEVKAVLGLDIPPGDMPVRLGLMDGVSSIAVEVPAAKKSVLFKHLAILGTTGGGKSTTVSGSIMNFAEAGNAVVVFDIEGEYTTMDRPTDNPQMLAALRKRKLQARGAANTRLFYLSGRAPANPEHPSKRDFKIAFDDLSPHVLTEVLDLSEPQERRLLDAYEICRITMEREKIFPADDEEQRQALEIDELQSGWPRMTIEMMLDVVGAAIEMIEGDIDRYKGRTNGFRGHETTLKQTLNARKIEKDSRSWKAIAKRLWRMKKAGVFAETQEERIDVDEMLVPGQISIVDLSDMDAPYLRNLVIAQMLRALQMRQDELYKEREDALRENREPKPLTRVNIFIEEAHEFLSAQRIKQMPNLFDQVARIARRGRKRYLGLIFVTQLPSHLPDEVLGLVNNWILHKLTDTGVVNRLRKVVPGVNEATWNSLPNLAPGQALCSFTHIARPVMTTIDPSPCQLRMVD</sequence>
<dbReference type="AlphaFoldDB" id="A0A317F5H3"/>